<reference evidence="8 9" key="1">
    <citation type="journal article" date="2013" name="Genome Announc.">
        <title>Draft genome sequences for three mercury-methylating, sulfate-reducing bacteria.</title>
        <authorList>
            <person name="Brown S.D."/>
            <person name="Hurt R.A.Jr."/>
            <person name="Gilmour C.C."/>
            <person name="Elias D.A."/>
        </authorList>
    </citation>
    <scope>NUCLEOTIDE SEQUENCE [LARGE SCALE GENOMIC DNA]</scope>
    <source>
        <strain evidence="8 9">DSM 2059</strain>
    </source>
</reference>
<evidence type="ECO:0000256" key="2">
    <source>
        <dbReference type="ARBA" id="ARBA00022670"/>
    </source>
</evidence>
<feature type="compositionally biased region" description="Basic and acidic residues" evidence="6">
    <location>
        <begin position="404"/>
        <end position="419"/>
    </location>
</feature>
<dbReference type="InterPro" id="IPR004447">
    <property type="entry name" value="Peptidase_S41A"/>
</dbReference>
<dbReference type="PANTHER" id="PTHR32060">
    <property type="entry name" value="TAIL-SPECIFIC PROTEASE"/>
    <property type="match status" value="1"/>
</dbReference>
<dbReference type="PROSITE" id="PS50106">
    <property type="entry name" value="PDZ"/>
    <property type="match status" value="1"/>
</dbReference>
<dbReference type="Proteomes" id="UP000014977">
    <property type="component" value="Unassembled WGS sequence"/>
</dbReference>
<dbReference type="CDD" id="cd07560">
    <property type="entry name" value="Peptidase_S41_CPP"/>
    <property type="match status" value="1"/>
</dbReference>
<evidence type="ECO:0000256" key="4">
    <source>
        <dbReference type="ARBA" id="ARBA00022825"/>
    </source>
</evidence>
<feature type="domain" description="PDZ" evidence="7">
    <location>
        <begin position="89"/>
        <end position="157"/>
    </location>
</feature>
<dbReference type="GO" id="GO:0007165">
    <property type="term" value="P:signal transduction"/>
    <property type="evidence" value="ECO:0007669"/>
    <property type="project" value="TreeGrafter"/>
</dbReference>
<dbReference type="SMART" id="SM00228">
    <property type="entry name" value="PDZ"/>
    <property type="match status" value="1"/>
</dbReference>
<comment type="similarity">
    <text evidence="1 5">Belongs to the peptidase S41A family.</text>
</comment>
<dbReference type="SUPFAM" id="SSF50156">
    <property type="entry name" value="PDZ domain-like"/>
    <property type="match status" value="1"/>
</dbReference>
<dbReference type="InterPro" id="IPR036034">
    <property type="entry name" value="PDZ_sf"/>
</dbReference>
<sequence length="455" mass="50087">MPRYTKRFAKPCLILFVMIFSWLGSVGFPELSAGDEETYKGLKIFSDVIDLIEKNYVDPVDSKDLIQKAIQGMVGSLDPHSQLLPPEAFEELQIDTRGEFGGIGIVITMQKGLLTVISPIEGTPAYKAGIRAGDVIIKVDGESTKDMMLWEAVKKMRGPKGESVAITIFREGEANPMDFTLVRDIIPIESVRHLALQPGFGYIRITNFQENTTGDLTAALTDLEGGKTPMKGLVLDLRDNPGGLLNEAVDVSDVFLEKGNIVSIKGRLEKHTKNFDAKPNRNRHDYPIVVLINGGSASASEIVAGALQDHHRAVILGTTSFGKGSVQTVESLRDGYGLKFTIARYYTPSGRSIQAQGIVPDIEVRERLIAEDTLAESERMLKERDLKNHLDAEPFPDMSVPVSPEKDAKEKESGKEQSTESRYGPLDLKGLQTDNQVMRALEILKGYQILAETRG</sequence>
<dbReference type="InterPro" id="IPR055210">
    <property type="entry name" value="CtpA/B_N"/>
</dbReference>
<evidence type="ECO:0000313" key="8">
    <source>
        <dbReference type="EMBL" id="EPR42004.1"/>
    </source>
</evidence>
<keyword evidence="3 5" id="KW-0378">Hydrolase</keyword>
<dbReference type="GO" id="GO:0004175">
    <property type="term" value="F:endopeptidase activity"/>
    <property type="evidence" value="ECO:0007669"/>
    <property type="project" value="TreeGrafter"/>
</dbReference>
<dbReference type="STRING" id="897.B2D07_02875"/>
<keyword evidence="2 5" id="KW-0645">Protease</keyword>
<dbReference type="Gene3D" id="2.30.42.10">
    <property type="match status" value="1"/>
</dbReference>
<keyword evidence="9" id="KW-1185">Reference proteome</keyword>
<feature type="region of interest" description="Disordered" evidence="6">
    <location>
        <begin position="387"/>
        <end position="429"/>
    </location>
</feature>
<dbReference type="OrthoDB" id="9812068at2"/>
<dbReference type="Gene3D" id="3.90.226.10">
    <property type="entry name" value="2-enoyl-CoA Hydratase, Chain A, domain 1"/>
    <property type="match status" value="1"/>
</dbReference>
<protein>
    <submittedName>
        <fullName evidence="8">Carboxyl-terminal protease</fullName>
    </submittedName>
</protein>
<dbReference type="InterPro" id="IPR041489">
    <property type="entry name" value="PDZ_6"/>
</dbReference>
<dbReference type="NCBIfam" id="TIGR00225">
    <property type="entry name" value="prc"/>
    <property type="match status" value="1"/>
</dbReference>
<evidence type="ECO:0000256" key="3">
    <source>
        <dbReference type="ARBA" id="ARBA00022801"/>
    </source>
</evidence>
<evidence type="ECO:0000256" key="1">
    <source>
        <dbReference type="ARBA" id="ARBA00009179"/>
    </source>
</evidence>
<dbReference type="Gene3D" id="3.30.750.44">
    <property type="match status" value="1"/>
</dbReference>
<dbReference type="PATRIC" id="fig|1121405.3.peg.1180"/>
<organism evidence="8 9">
    <name type="scientific">Desulfococcus multivorans DSM 2059</name>
    <dbReference type="NCBI Taxonomy" id="1121405"/>
    <lineage>
        <taxon>Bacteria</taxon>
        <taxon>Pseudomonadati</taxon>
        <taxon>Thermodesulfobacteriota</taxon>
        <taxon>Desulfobacteria</taxon>
        <taxon>Desulfobacterales</taxon>
        <taxon>Desulfococcaceae</taxon>
        <taxon>Desulfococcus</taxon>
    </lineage>
</organism>
<dbReference type="EMBL" id="ATHJ01000070">
    <property type="protein sequence ID" value="EPR42004.1"/>
    <property type="molecule type" value="Genomic_DNA"/>
</dbReference>
<dbReference type="InterPro" id="IPR029045">
    <property type="entry name" value="ClpP/crotonase-like_dom_sf"/>
</dbReference>
<dbReference type="CDD" id="cd06782">
    <property type="entry name" value="cpPDZ_CPP-like"/>
    <property type="match status" value="1"/>
</dbReference>
<comment type="caution">
    <text evidence="8">The sequence shown here is derived from an EMBL/GenBank/DDBJ whole genome shotgun (WGS) entry which is preliminary data.</text>
</comment>
<accession>S7V5R4</accession>
<dbReference type="FunFam" id="2.30.42.10:FF:000063">
    <property type="entry name" value="Peptidase, S41 family"/>
    <property type="match status" value="1"/>
</dbReference>
<proteinExistence type="inferred from homology"/>
<evidence type="ECO:0000259" key="7">
    <source>
        <dbReference type="PROSITE" id="PS50106"/>
    </source>
</evidence>
<evidence type="ECO:0000313" key="9">
    <source>
        <dbReference type="Proteomes" id="UP000014977"/>
    </source>
</evidence>
<dbReference type="SUPFAM" id="SSF52096">
    <property type="entry name" value="ClpP/crotonase"/>
    <property type="match status" value="1"/>
</dbReference>
<dbReference type="InterPro" id="IPR005151">
    <property type="entry name" value="Tail-specific_protease"/>
</dbReference>
<dbReference type="Pfam" id="PF17820">
    <property type="entry name" value="PDZ_6"/>
    <property type="match status" value="1"/>
</dbReference>
<evidence type="ECO:0000256" key="5">
    <source>
        <dbReference type="RuleBase" id="RU004404"/>
    </source>
</evidence>
<gene>
    <name evidence="8" type="ORF">dsmv_1731</name>
</gene>
<dbReference type="SMART" id="SM00245">
    <property type="entry name" value="TSPc"/>
    <property type="match status" value="1"/>
</dbReference>
<dbReference type="Pfam" id="PF22694">
    <property type="entry name" value="CtpB_N-like"/>
    <property type="match status" value="1"/>
</dbReference>
<dbReference type="RefSeq" id="WP_020876115.1">
    <property type="nucleotide sequence ID" value="NZ_ATHJ01000070.1"/>
</dbReference>
<dbReference type="GO" id="GO:0006508">
    <property type="term" value="P:proteolysis"/>
    <property type="evidence" value="ECO:0007669"/>
    <property type="project" value="UniProtKB-KW"/>
</dbReference>
<keyword evidence="4 5" id="KW-0720">Serine protease</keyword>
<dbReference type="Pfam" id="PF03572">
    <property type="entry name" value="Peptidase_S41"/>
    <property type="match status" value="1"/>
</dbReference>
<dbReference type="eggNOG" id="COG0793">
    <property type="taxonomic scope" value="Bacteria"/>
</dbReference>
<evidence type="ECO:0000256" key="6">
    <source>
        <dbReference type="SAM" id="MobiDB-lite"/>
    </source>
</evidence>
<dbReference type="PANTHER" id="PTHR32060:SF30">
    <property type="entry name" value="CARBOXY-TERMINAL PROCESSING PROTEASE CTPA"/>
    <property type="match status" value="1"/>
</dbReference>
<dbReference type="GO" id="GO:0030288">
    <property type="term" value="C:outer membrane-bounded periplasmic space"/>
    <property type="evidence" value="ECO:0007669"/>
    <property type="project" value="TreeGrafter"/>
</dbReference>
<name>S7V5R4_DESML</name>
<dbReference type="FunFam" id="3.90.226.10:FF:000029">
    <property type="entry name" value="Peptidase, S41 family"/>
    <property type="match status" value="1"/>
</dbReference>
<dbReference type="AlphaFoldDB" id="S7V5R4"/>
<dbReference type="GO" id="GO:0008236">
    <property type="term" value="F:serine-type peptidase activity"/>
    <property type="evidence" value="ECO:0007669"/>
    <property type="project" value="UniProtKB-KW"/>
</dbReference>
<dbReference type="InterPro" id="IPR001478">
    <property type="entry name" value="PDZ"/>
</dbReference>